<comment type="caution">
    <text evidence="4">The sequence shown here is derived from an EMBL/GenBank/DDBJ whole genome shotgun (WGS) entry which is preliminary data.</text>
</comment>
<sequence>MQDDRKHASTKHVVAPATRPQSGRRGRGGGHHGSSTPATKVAQDRDSGLSTALRGGRGGRHAGDRASASHDSPANRTPDAAVLGRSPSRTGFTSANHLLNFQYESRQNTARGGGWAGRGRGGRKGAPRPQPYNRNKFLQANFRFLVSDTADLRRHEADADLMLDWEDIVQVDMLTTQPVQCPISLEMAPVCPQITPCGHVFAFPSIMAHLITHGGDSLRKASPCPLCFQPIVARELRLVHIHQVQQPKVGDKVTFRLLRRPRHSIIPSEVGSVHAHEEEIEADSPKVPSGQVSAQSSWKSNAAETLLKQGASAEAKAQHKKSASSIATMALYNKFAKFSAISKADALWKQAAEQLALYAAQVTAEGGRDAAMEAPFIYAAIDALAARAMAWAERRQRMILESHPEDGSLLSPGEAASAASAAVKEVTSAALHSAQQQHEQKAAEEARRQEEAAQRDALHREFPSLRAAATPPPRAWGSAAAHVMAARAQAAEPAFSDDEFEGIDMDGIDSRSRPPSPADVSPHEDDIFEADEEQGKAAREKGLPIPGSFSSTKPAADMAGSAGNTGGILGSSPAEHPSFLTSGDYYFYQAADGQWLFLAALDVRILSAHHGGSYAALPPAVCATLLELDPITQTDLMRKKMKFLGHLPLTGTPRQPPCAFHVAEVDLGQLLPPEALAPFADELKARERRRERKLQEEAKQAARESARAAASAGSAAPTAAELKAMPLPMASLRAAAEGFSEDEALSAALAASLAQEGAQDGAASDGGAKEPPQGGVSFAKITALGYAATGPVLASTSPGATMTGASPPGAQRLAWGRAAGPQPTAAPAATAAPSWAQTRTGGSPWGAVPAQASGTAPSQPSSAPAAAPSELGGRDAGWHQPAESAKGLENLPGSGKKTKKGHKQQTLLMSTTQRRY</sequence>
<gene>
    <name evidence="4" type="ORF">COCSUDRAFT_44557</name>
</gene>
<dbReference type="OrthoDB" id="302966at2759"/>
<evidence type="ECO:0000313" key="4">
    <source>
        <dbReference type="EMBL" id="EIE19732.1"/>
    </source>
</evidence>
<dbReference type="EMBL" id="AGSI01000018">
    <property type="protein sequence ID" value="EIE19732.1"/>
    <property type="molecule type" value="Genomic_DNA"/>
</dbReference>
<dbReference type="InterPro" id="IPR039739">
    <property type="entry name" value="MAG2/RNF10"/>
</dbReference>
<dbReference type="STRING" id="574566.I0YMW3"/>
<dbReference type="KEGG" id="csl:COCSUDRAFT_44557"/>
<feature type="region of interest" description="Disordered" evidence="3">
    <location>
        <begin position="272"/>
        <end position="293"/>
    </location>
</feature>
<feature type="compositionally biased region" description="Acidic residues" evidence="3">
    <location>
        <begin position="495"/>
        <end position="507"/>
    </location>
</feature>
<comment type="subcellular location">
    <subcellularLocation>
        <location evidence="1">Cytoplasm</location>
    </subcellularLocation>
</comment>
<feature type="region of interest" description="Disordered" evidence="3">
    <location>
        <begin position="490"/>
        <end position="560"/>
    </location>
</feature>
<name>I0YMW3_COCSC</name>
<dbReference type="SUPFAM" id="SSF57850">
    <property type="entry name" value="RING/U-box"/>
    <property type="match status" value="1"/>
</dbReference>
<dbReference type="GO" id="GO:0000976">
    <property type="term" value="F:transcription cis-regulatory region binding"/>
    <property type="evidence" value="ECO:0007669"/>
    <property type="project" value="TreeGrafter"/>
</dbReference>
<dbReference type="GO" id="GO:0005737">
    <property type="term" value="C:cytoplasm"/>
    <property type="evidence" value="ECO:0007669"/>
    <property type="project" value="UniProtKB-SubCell"/>
</dbReference>
<protein>
    <recommendedName>
        <fullName evidence="6">RING-type domain-containing protein</fullName>
    </recommendedName>
</protein>
<evidence type="ECO:0000313" key="5">
    <source>
        <dbReference type="Proteomes" id="UP000007264"/>
    </source>
</evidence>
<organism evidence="4 5">
    <name type="scientific">Coccomyxa subellipsoidea (strain C-169)</name>
    <name type="common">Green microalga</name>
    <dbReference type="NCBI Taxonomy" id="574566"/>
    <lineage>
        <taxon>Eukaryota</taxon>
        <taxon>Viridiplantae</taxon>
        <taxon>Chlorophyta</taxon>
        <taxon>core chlorophytes</taxon>
        <taxon>Trebouxiophyceae</taxon>
        <taxon>Trebouxiophyceae incertae sedis</taxon>
        <taxon>Coccomyxaceae</taxon>
        <taxon>Coccomyxa</taxon>
        <taxon>Coccomyxa subellipsoidea</taxon>
    </lineage>
</organism>
<feature type="compositionally biased region" description="Low complexity" evidence="3">
    <location>
        <begin position="818"/>
        <end position="838"/>
    </location>
</feature>
<reference evidence="4 5" key="1">
    <citation type="journal article" date="2012" name="Genome Biol.">
        <title>The genome of the polar eukaryotic microalga coccomyxa subellipsoidea reveals traits of cold adaptation.</title>
        <authorList>
            <person name="Blanc G."/>
            <person name="Agarkova I."/>
            <person name="Grimwood J."/>
            <person name="Kuo A."/>
            <person name="Brueggeman A."/>
            <person name="Dunigan D."/>
            <person name="Gurnon J."/>
            <person name="Ladunga I."/>
            <person name="Lindquist E."/>
            <person name="Lucas S."/>
            <person name="Pangilinan J."/>
            <person name="Proschold T."/>
            <person name="Salamov A."/>
            <person name="Schmutz J."/>
            <person name="Weeks D."/>
            <person name="Yamada T."/>
            <person name="Claverie J.M."/>
            <person name="Grigoriev I."/>
            <person name="Van Etten J."/>
            <person name="Lomsadze A."/>
            <person name="Borodovsky M."/>
        </authorList>
    </citation>
    <scope>NUCLEOTIDE SEQUENCE [LARGE SCALE GENOMIC DNA]</scope>
    <source>
        <strain evidence="4 5">C-169</strain>
    </source>
</reference>
<feature type="compositionally biased region" description="Basic and acidic residues" evidence="3">
    <location>
        <begin position="533"/>
        <end position="542"/>
    </location>
</feature>
<dbReference type="Proteomes" id="UP000007264">
    <property type="component" value="Unassembled WGS sequence"/>
</dbReference>
<feature type="compositionally biased region" description="Low complexity" evidence="3">
    <location>
        <begin position="427"/>
        <end position="437"/>
    </location>
</feature>
<dbReference type="GeneID" id="17037704"/>
<dbReference type="eggNOG" id="KOG2164">
    <property type="taxonomic scope" value="Eukaryota"/>
</dbReference>
<evidence type="ECO:0000256" key="3">
    <source>
        <dbReference type="SAM" id="MobiDB-lite"/>
    </source>
</evidence>
<accession>I0YMW3</accession>
<proteinExistence type="predicted"/>
<dbReference type="PANTHER" id="PTHR12983">
    <property type="entry name" value="RING FINGER 10 FAMILY MEMBER"/>
    <property type="match status" value="1"/>
</dbReference>
<dbReference type="RefSeq" id="XP_005644276.1">
    <property type="nucleotide sequence ID" value="XM_005644219.1"/>
</dbReference>
<feature type="region of interest" description="Disordered" evidence="3">
    <location>
        <begin position="687"/>
        <end position="717"/>
    </location>
</feature>
<keyword evidence="5" id="KW-1185">Reference proteome</keyword>
<dbReference type="GO" id="GO:0045944">
    <property type="term" value="P:positive regulation of transcription by RNA polymerase II"/>
    <property type="evidence" value="ECO:0007669"/>
    <property type="project" value="TreeGrafter"/>
</dbReference>
<evidence type="ECO:0000256" key="1">
    <source>
        <dbReference type="ARBA" id="ARBA00004496"/>
    </source>
</evidence>
<feature type="region of interest" description="Disordered" evidence="3">
    <location>
        <begin position="427"/>
        <end position="456"/>
    </location>
</feature>
<feature type="region of interest" description="Disordered" evidence="3">
    <location>
        <begin position="108"/>
        <end position="133"/>
    </location>
</feature>
<feature type="compositionally biased region" description="Low complexity" evidence="3">
    <location>
        <begin position="849"/>
        <end position="869"/>
    </location>
</feature>
<keyword evidence="2" id="KW-0963">Cytoplasm</keyword>
<dbReference type="Gene3D" id="3.30.40.10">
    <property type="entry name" value="Zinc/RING finger domain, C3HC4 (zinc finger)"/>
    <property type="match status" value="1"/>
</dbReference>
<dbReference type="PANTHER" id="PTHR12983:SF9">
    <property type="entry name" value="E3 UBIQUITIN-PROTEIN LIGASE RNF10"/>
    <property type="match status" value="1"/>
</dbReference>
<dbReference type="AlphaFoldDB" id="I0YMW3"/>
<feature type="compositionally biased region" description="Low complexity" evidence="3">
    <location>
        <begin position="707"/>
        <end position="717"/>
    </location>
</feature>
<feature type="compositionally biased region" description="Basic and acidic residues" evidence="3">
    <location>
        <begin position="438"/>
        <end position="456"/>
    </location>
</feature>
<feature type="region of interest" description="Disordered" evidence="3">
    <location>
        <begin position="798"/>
        <end position="916"/>
    </location>
</feature>
<evidence type="ECO:0008006" key="6">
    <source>
        <dbReference type="Google" id="ProtNLM"/>
    </source>
</evidence>
<feature type="region of interest" description="Disordered" evidence="3">
    <location>
        <begin position="1"/>
        <end position="93"/>
    </location>
</feature>
<evidence type="ECO:0000256" key="2">
    <source>
        <dbReference type="ARBA" id="ARBA00022490"/>
    </source>
</evidence>
<dbReference type="InterPro" id="IPR013083">
    <property type="entry name" value="Znf_RING/FYVE/PHD"/>
</dbReference>
<feature type="compositionally biased region" description="Basic and acidic residues" evidence="3">
    <location>
        <begin position="693"/>
        <end position="706"/>
    </location>
</feature>